<name>A0A6A6PPP7_9PEZI</name>
<feature type="region of interest" description="Disordered" evidence="1">
    <location>
        <begin position="203"/>
        <end position="229"/>
    </location>
</feature>
<evidence type="ECO:0000256" key="1">
    <source>
        <dbReference type="SAM" id="MobiDB-lite"/>
    </source>
</evidence>
<protein>
    <recommendedName>
        <fullName evidence="4">SWI5-dependent HO expression protein 3</fullName>
    </recommendedName>
</protein>
<accession>A0A6A6PPP7</accession>
<dbReference type="AlphaFoldDB" id="A0A6A6PPP7"/>
<feature type="compositionally biased region" description="Polar residues" evidence="1">
    <location>
        <begin position="22"/>
        <end position="36"/>
    </location>
</feature>
<sequence length="369" mass="41422">MKSRNSSPQTSPQVVKRYRVDSLSTPAGSPVPSTLRQPGLRVEDLPKITMNAFQPSSTTTTTTTKSASPGSALLAVQHSTPSRSDSSKDIALTTSPPSASPLSATSENSPAAWSSAIGYATATGKSGRVIERLMSENDKLKRDLNEQVLRCQELEKSLQTYKPQIEALRQENDNLTHARGVDSNLISRRDRKIEELKAELAAERQRRETAESLARQRQQEKEEMEEQTRREMQSLVESSKHATVHAEILETSHRQLAAEYRARAETWKNDLTAVADGREQDRRKLSRLDVVADQMRQELERSKKVNGELVEAWARLREDQTARLQGMEDENEREGARSRFLSDEMENVVNEMRWLMGVQQNVKSPGAVG</sequence>
<evidence type="ECO:0000313" key="3">
    <source>
        <dbReference type="Proteomes" id="UP000799767"/>
    </source>
</evidence>
<feature type="compositionally biased region" description="Polar residues" evidence="1">
    <location>
        <begin position="1"/>
        <end position="13"/>
    </location>
</feature>
<reference evidence="2" key="1">
    <citation type="journal article" date="2020" name="Stud. Mycol.">
        <title>101 Dothideomycetes genomes: a test case for predicting lifestyles and emergence of pathogens.</title>
        <authorList>
            <person name="Haridas S."/>
            <person name="Albert R."/>
            <person name="Binder M."/>
            <person name="Bloem J."/>
            <person name="Labutti K."/>
            <person name="Salamov A."/>
            <person name="Andreopoulos B."/>
            <person name="Baker S."/>
            <person name="Barry K."/>
            <person name="Bills G."/>
            <person name="Bluhm B."/>
            <person name="Cannon C."/>
            <person name="Castanera R."/>
            <person name="Culley D."/>
            <person name="Daum C."/>
            <person name="Ezra D."/>
            <person name="Gonzalez J."/>
            <person name="Henrissat B."/>
            <person name="Kuo A."/>
            <person name="Liang C."/>
            <person name="Lipzen A."/>
            <person name="Lutzoni F."/>
            <person name="Magnuson J."/>
            <person name="Mondo S."/>
            <person name="Nolan M."/>
            <person name="Ohm R."/>
            <person name="Pangilinan J."/>
            <person name="Park H.-J."/>
            <person name="Ramirez L."/>
            <person name="Alfaro M."/>
            <person name="Sun H."/>
            <person name="Tritt A."/>
            <person name="Yoshinaga Y."/>
            <person name="Zwiers L.-H."/>
            <person name="Turgeon B."/>
            <person name="Goodwin S."/>
            <person name="Spatafora J."/>
            <person name="Crous P."/>
            <person name="Grigoriev I."/>
        </authorList>
    </citation>
    <scope>NUCLEOTIDE SEQUENCE</scope>
    <source>
        <strain evidence="2">CBS 113389</strain>
    </source>
</reference>
<dbReference type="Proteomes" id="UP000799767">
    <property type="component" value="Unassembled WGS sequence"/>
</dbReference>
<evidence type="ECO:0000313" key="2">
    <source>
        <dbReference type="EMBL" id="KAF2481413.1"/>
    </source>
</evidence>
<organism evidence="2 3">
    <name type="scientific">Neohortaea acidophila</name>
    <dbReference type="NCBI Taxonomy" id="245834"/>
    <lineage>
        <taxon>Eukaryota</taxon>
        <taxon>Fungi</taxon>
        <taxon>Dikarya</taxon>
        <taxon>Ascomycota</taxon>
        <taxon>Pezizomycotina</taxon>
        <taxon>Dothideomycetes</taxon>
        <taxon>Dothideomycetidae</taxon>
        <taxon>Mycosphaerellales</taxon>
        <taxon>Teratosphaeriaceae</taxon>
        <taxon>Neohortaea</taxon>
    </lineage>
</organism>
<feature type="compositionally biased region" description="Low complexity" evidence="1">
    <location>
        <begin position="91"/>
        <end position="106"/>
    </location>
</feature>
<gene>
    <name evidence="2" type="ORF">BDY17DRAFT_188292</name>
</gene>
<dbReference type="OrthoDB" id="3918393at2759"/>
<keyword evidence="3" id="KW-1185">Reference proteome</keyword>
<proteinExistence type="predicted"/>
<evidence type="ECO:0008006" key="4">
    <source>
        <dbReference type="Google" id="ProtNLM"/>
    </source>
</evidence>
<feature type="compositionally biased region" description="Basic and acidic residues" evidence="1">
    <location>
        <begin position="217"/>
        <end position="229"/>
    </location>
</feature>
<dbReference type="GeneID" id="54470983"/>
<feature type="region of interest" description="Disordered" evidence="1">
    <location>
        <begin position="1"/>
        <end position="111"/>
    </location>
</feature>
<dbReference type="RefSeq" id="XP_033587983.1">
    <property type="nucleotide sequence ID" value="XM_033729981.1"/>
</dbReference>
<dbReference type="EMBL" id="MU001638">
    <property type="protein sequence ID" value="KAF2481413.1"/>
    <property type="molecule type" value="Genomic_DNA"/>
</dbReference>